<dbReference type="Gene3D" id="2.40.100.10">
    <property type="entry name" value="Cyclophilin-like"/>
    <property type="match status" value="1"/>
</dbReference>
<feature type="domain" description="PPIase cyclophilin-type" evidence="6">
    <location>
        <begin position="13"/>
        <end position="173"/>
    </location>
</feature>
<keyword evidence="3" id="KW-0697">Rotamase</keyword>
<dbReference type="GO" id="GO:0005737">
    <property type="term" value="C:cytoplasm"/>
    <property type="evidence" value="ECO:0007669"/>
    <property type="project" value="TreeGrafter"/>
</dbReference>
<evidence type="ECO:0000313" key="8">
    <source>
        <dbReference type="Proteomes" id="UP000268321"/>
    </source>
</evidence>
<dbReference type="GO" id="GO:0016018">
    <property type="term" value="F:cyclosporin A binding"/>
    <property type="evidence" value="ECO:0007669"/>
    <property type="project" value="TreeGrafter"/>
</dbReference>
<dbReference type="InterPro" id="IPR011990">
    <property type="entry name" value="TPR-like_helical_dom_sf"/>
</dbReference>
<dbReference type="InterPro" id="IPR002130">
    <property type="entry name" value="Cyclophilin-type_PPIase_dom"/>
</dbReference>
<dbReference type="PANTHER" id="PTHR11071">
    <property type="entry name" value="PEPTIDYL-PROLYL CIS-TRANS ISOMERASE"/>
    <property type="match status" value="1"/>
</dbReference>
<dbReference type="EMBL" id="ML004658">
    <property type="protein sequence ID" value="RKP28706.1"/>
    <property type="molecule type" value="Genomic_DNA"/>
</dbReference>
<sequence>MGTIDEVVDKYVYFDISVGQNPTGRIVVSLYFTEAPKTCSHFVANLDKYQNTYFHRVVKNFMVQGGDVVKGLVENYKEGKAGTGSPYKHIEDENLLHSLDKSFLLCMTNTGLNTNGTQFFITTASAPHLQGKNTVFGEVIHGKSVVREIERVNTSLQGCPVESELPIITQCGFWHPGDPVPIYNACYDTIGGDNYEEYPNDDETITKGSLLSAFEAASVVKDSGGALFKKGEYSKAYLKYKKSLRYVMEYIPDIDQEPEHYKNFEDLKTKLYLNLCLVTLKLKDYAKCFQYGTYLLEYDLSTPEKAKTYYRMGFARLEMRKYDEARKLLKSAHELASDPSIERVLNRAEDALKRQKEAQKS</sequence>
<accession>A0A4P9Z7T3</accession>
<protein>
    <recommendedName>
        <fullName evidence="2">peptidylprolyl isomerase</fullName>
        <ecNumber evidence="2">5.2.1.8</ecNumber>
    </recommendedName>
</protein>
<proteinExistence type="predicted"/>
<dbReference type="SUPFAM" id="SSF48452">
    <property type="entry name" value="TPR-like"/>
    <property type="match status" value="1"/>
</dbReference>
<keyword evidence="5" id="KW-0802">TPR repeat</keyword>
<reference evidence="8" key="1">
    <citation type="journal article" date="2018" name="Nat. Microbiol.">
        <title>Leveraging single-cell genomics to expand the fungal tree of life.</title>
        <authorList>
            <person name="Ahrendt S.R."/>
            <person name="Quandt C.A."/>
            <person name="Ciobanu D."/>
            <person name="Clum A."/>
            <person name="Salamov A."/>
            <person name="Andreopoulos B."/>
            <person name="Cheng J.F."/>
            <person name="Woyke T."/>
            <person name="Pelin A."/>
            <person name="Henrissat B."/>
            <person name="Reynolds N.K."/>
            <person name="Benny G.L."/>
            <person name="Smith M.E."/>
            <person name="James T.Y."/>
            <person name="Grigoriev I.V."/>
        </authorList>
    </citation>
    <scope>NUCLEOTIDE SEQUENCE [LARGE SCALE GENOMIC DNA]</scope>
    <source>
        <strain evidence="8">Baker2002</strain>
    </source>
</reference>
<dbReference type="EC" id="5.2.1.8" evidence="2"/>
<dbReference type="PROSITE" id="PS50005">
    <property type="entry name" value="TPR"/>
    <property type="match status" value="1"/>
</dbReference>
<evidence type="ECO:0000256" key="5">
    <source>
        <dbReference type="PROSITE-ProRule" id="PRU00339"/>
    </source>
</evidence>
<dbReference type="OrthoDB" id="407558at2759"/>
<dbReference type="Proteomes" id="UP000268321">
    <property type="component" value="Unassembled WGS sequence"/>
</dbReference>
<organism evidence="7 8">
    <name type="scientific">Metschnikowia bicuspidata</name>
    <dbReference type="NCBI Taxonomy" id="27322"/>
    <lineage>
        <taxon>Eukaryota</taxon>
        <taxon>Fungi</taxon>
        <taxon>Dikarya</taxon>
        <taxon>Ascomycota</taxon>
        <taxon>Saccharomycotina</taxon>
        <taxon>Pichiomycetes</taxon>
        <taxon>Metschnikowiaceae</taxon>
        <taxon>Metschnikowia</taxon>
    </lineage>
</organism>
<dbReference type="PRINTS" id="PR00153">
    <property type="entry name" value="CSAPPISMRASE"/>
</dbReference>
<name>A0A4P9Z7T3_9ASCO</name>
<dbReference type="GO" id="GO:0006457">
    <property type="term" value="P:protein folding"/>
    <property type="evidence" value="ECO:0007669"/>
    <property type="project" value="InterPro"/>
</dbReference>
<dbReference type="SUPFAM" id="SSF50891">
    <property type="entry name" value="Cyclophilin-like"/>
    <property type="match status" value="1"/>
</dbReference>
<dbReference type="PROSITE" id="PS00170">
    <property type="entry name" value="CSA_PPIASE_1"/>
    <property type="match status" value="1"/>
</dbReference>
<gene>
    <name evidence="7" type="ORF">METBISCDRAFT_20294</name>
</gene>
<evidence type="ECO:0000256" key="1">
    <source>
        <dbReference type="ARBA" id="ARBA00000971"/>
    </source>
</evidence>
<evidence type="ECO:0000256" key="3">
    <source>
        <dbReference type="ARBA" id="ARBA00023110"/>
    </source>
</evidence>
<evidence type="ECO:0000256" key="2">
    <source>
        <dbReference type="ARBA" id="ARBA00013194"/>
    </source>
</evidence>
<dbReference type="InterPro" id="IPR019734">
    <property type="entry name" value="TPR_rpt"/>
</dbReference>
<dbReference type="InterPro" id="IPR020892">
    <property type="entry name" value="Cyclophilin-type_PPIase_CS"/>
</dbReference>
<feature type="non-terminal residue" evidence="7">
    <location>
        <position position="361"/>
    </location>
</feature>
<dbReference type="GO" id="GO:0003755">
    <property type="term" value="F:peptidyl-prolyl cis-trans isomerase activity"/>
    <property type="evidence" value="ECO:0007669"/>
    <property type="project" value="UniProtKB-KW"/>
</dbReference>
<dbReference type="PROSITE" id="PS50072">
    <property type="entry name" value="CSA_PPIASE_2"/>
    <property type="match status" value="1"/>
</dbReference>
<keyword evidence="8" id="KW-1185">Reference proteome</keyword>
<evidence type="ECO:0000313" key="7">
    <source>
        <dbReference type="EMBL" id="RKP28706.1"/>
    </source>
</evidence>
<dbReference type="InterPro" id="IPR029000">
    <property type="entry name" value="Cyclophilin-like_dom_sf"/>
</dbReference>
<dbReference type="AlphaFoldDB" id="A0A4P9Z7T3"/>
<feature type="repeat" description="TPR" evidence="5">
    <location>
        <begin position="306"/>
        <end position="339"/>
    </location>
</feature>
<dbReference type="Pfam" id="PF00160">
    <property type="entry name" value="Pro_isomerase"/>
    <property type="match status" value="1"/>
</dbReference>
<evidence type="ECO:0000259" key="6">
    <source>
        <dbReference type="PROSITE" id="PS50072"/>
    </source>
</evidence>
<dbReference type="PANTHER" id="PTHR11071:SF561">
    <property type="entry name" value="PEPTIDYL-PROLYL CIS-TRANS ISOMERASE D-RELATED"/>
    <property type="match status" value="1"/>
</dbReference>
<dbReference type="SMART" id="SM00028">
    <property type="entry name" value="TPR"/>
    <property type="match status" value="2"/>
</dbReference>
<dbReference type="Gene3D" id="1.25.40.10">
    <property type="entry name" value="Tetratricopeptide repeat domain"/>
    <property type="match status" value="1"/>
</dbReference>
<keyword evidence="4" id="KW-0413">Isomerase</keyword>
<comment type="catalytic activity">
    <reaction evidence="1">
        <text>[protein]-peptidylproline (omega=180) = [protein]-peptidylproline (omega=0)</text>
        <dbReference type="Rhea" id="RHEA:16237"/>
        <dbReference type="Rhea" id="RHEA-COMP:10747"/>
        <dbReference type="Rhea" id="RHEA-COMP:10748"/>
        <dbReference type="ChEBI" id="CHEBI:83833"/>
        <dbReference type="ChEBI" id="CHEBI:83834"/>
        <dbReference type="EC" id="5.2.1.8"/>
    </reaction>
</comment>
<evidence type="ECO:0000256" key="4">
    <source>
        <dbReference type="ARBA" id="ARBA00023235"/>
    </source>
</evidence>